<dbReference type="AlphaFoldDB" id="A0A9D4BDF7"/>
<evidence type="ECO:0000313" key="2">
    <source>
        <dbReference type="Proteomes" id="UP000828390"/>
    </source>
</evidence>
<organism evidence="1 2">
    <name type="scientific">Dreissena polymorpha</name>
    <name type="common">Zebra mussel</name>
    <name type="synonym">Mytilus polymorpha</name>
    <dbReference type="NCBI Taxonomy" id="45954"/>
    <lineage>
        <taxon>Eukaryota</taxon>
        <taxon>Metazoa</taxon>
        <taxon>Spiralia</taxon>
        <taxon>Lophotrochozoa</taxon>
        <taxon>Mollusca</taxon>
        <taxon>Bivalvia</taxon>
        <taxon>Autobranchia</taxon>
        <taxon>Heteroconchia</taxon>
        <taxon>Euheterodonta</taxon>
        <taxon>Imparidentia</taxon>
        <taxon>Neoheterodontei</taxon>
        <taxon>Myida</taxon>
        <taxon>Dreissenoidea</taxon>
        <taxon>Dreissenidae</taxon>
        <taxon>Dreissena</taxon>
    </lineage>
</organism>
<reference evidence="1" key="1">
    <citation type="journal article" date="2019" name="bioRxiv">
        <title>The Genome of the Zebra Mussel, Dreissena polymorpha: A Resource for Invasive Species Research.</title>
        <authorList>
            <person name="McCartney M.A."/>
            <person name="Auch B."/>
            <person name="Kono T."/>
            <person name="Mallez S."/>
            <person name="Zhang Y."/>
            <person name="Obille A."/>
            <person name="Becker A."/>
            <person name="Abrahante J.E."/>
            <person name="Garbe J."/>
            <person name="Badalamenti J.P."/>
            <person name="Herman A."/>
            <person name="Mangelson H."/>
            <person name="Liachko I."/>
            <person name="Sullivan S."/>
            <person name="Sone E.D."/>
            <person name="Koren S."/>
            <person name="Silverstein K.A.T."/>
            <person name="Beckman K.B."/>
            <person name="Gohl D.M."/>
        </authorList>
    </citation>
    <scope>NUCLEOTIDE SEQUENCE</scope>
    <source>
        <strain evidence="1">Duluth1</strain>
        <tissue evidence="1">Whole animal</tissue>
    </source>
</reference>
<evidence type="ECO:0000313" key="1">
    <source>
        <dbReference type="EMBL" id="KAH3698601.1"/>
    </source>
</evidence>
<gene>
    <name evidence="1" type="ORF">DPMN_086144</name>
</gene>
<dbReference type="EMBL" id="JAIWYP010000016">
    <property type="protein sequence ID" value="KAH3698601.1"/>
    <property type="molecule type" value="Genomic_DNA"/>
</dbReference>
<sequence>MATSVPKLANMESNSNTTRLWTECGREFQSRSGFGRHVTQTTIPIPYCGKMFFDKDKLKMNIYC</sequence>
<protein>
    <submittedName>
        <fullName evidence="1">Uncharacterized protein</fullName>
    </submittedName>
</protein>
<accession>A0A9D4BDF7</accession>
<keyword evidence="2" id="KW-1185">Reference proteome</keyword>
<proteinExistence type="predicted"/>
<dbReference type="Proteomes" id="UP000828390">
    <property type="component" value="Unassembled WGS sequence"/>
</dbReference>
<comment type="caution">
    <text evidence="1">The sequence shown here is derived from an EMBL/GenBank/DDBJ whole genome shotgun (WGS) entry which is preliminary data.</text>
</comment>
<name>A0A9D4BDF7_DREPO</name>
<reference evidence="1" key="2">
    <citation type="submission" date="2020-11" db="EMBL/GenBank/DDBJ databases">
        <authorList>
            <person name="McCartney M.A."/>
            <person name="Auch B."/>
            <person name="Kono T."/>
            <person name="Mallez S."/>
            <person name="Becker A."/>
            <person name="Gohl D.M."/>
            <person name="Silverstein K.A.T."/>
            <person name="Koren S."/>
            <person name="Bechman K.B."/>
            <person name="Herman A."/>
            <person name="Abrahante J.E."/>
            <person name="Garbe J."/>
        </authorList>
    </citation>
    <scope>NUCLEOTIDE SEQUENCE</scope>
    <source>
        <strain evidence="1">Duluth1</strain>
        <tissue evidence="1">Whole animal</tissue>
    </source>
</reference>